<name>A0A540LWV8_MALBA</name>
<sequence>MTVEGEEVDPKDHAPLRSGRRQVQEKKGQESPLVVTPVIDKGYLALDASGVDNSAVASAFIRAAYTQHDFSIMGKIEDPAWGFMLVIQPTCSPRLSIKTTRRRSNNWRQNSWT</sequence>
<keyword evidence="3" id="KW-1185">Reference proteome</keyword>
<comment type="caution">
    <text evidence="2">The sequence shown here is derived from an EMBL/GenBank/DDBJ whole genome shotgun (WGS) entry which is preliminary data.</text>
</comment>
<proteinExistence type="predicted"/>
<gene>
    <name evidence="2" type="ORF">C1H46_023428</name>
</gene>
<organism evidence="2 3">
    <name type="scientific">Malus baccata</name>
    <name type="common">Siberian crab apple</name>
    <name type="synonym">Pyrus baccata</name>
    <dbReference type="NCBI Taxonomy" id="106549"/>
    <lineage>
        <taxon>Eukaryota</taxon>
        <taxon>Viridiplantae</taxon>
        <taxon>Streptophyta</taxon>
        <taxon>Embryophyta</taxon>
        <taxon>Tracheophyta</taxon>
        <taxon>Spermatophyta</taxon>
        <taxon>Magnoliopsida</taxon>
        <taxon>eudicotyledons</taxon>
        <taxon>Gunneridae</taxon>
        <taxon>Pentapetalae</taxon>
        <taxon>rosids</taxon>
        <taxon>fabids</taxon>
        <taxon>Rosales</taxon>
        <taxon>Rosaceae</taxon>
        <taxon>Amygdaloideae</taxon>
        <taxon>Maleae</taxon>
        <taxon>Malus</taxon>
    </lineage>
</organism>
<dbReference type="AlphaFoldDB" id="A0A540LWV8"/>
<accession>A0A540LWV8</accession>
<reference evidence="2 3" key="1">
    <citation type="journal article" date="2019" name="G3 (Bethesda)">
        <title>Sequencing of a Wild Apple (Malus baccata) Genome Unravels the Differences Between Cultivated and Wild Apple Species Regarding Disease Resistance and Cold Tolerance.</title>
        <authorList>
            <person name="Chen X."/>
        </authorList>
    </citation>
    <scope>NUCLEOTIDE SEQUENCE [LARGE SCALE GENOMIC DNA]</scope>
    <source>
        <strain evidence="3">cv. Shandingzi</strain>
        <tissue evidence="2">Leaves</tissue>
    </source>
</reference>
<dbReference type="Proteomes" id="UP000315295">
    <property type="component" value="Unassembled WGS sequence"/>
</dbReference>
<feature type="region of interest" description="Disordered" evidence="1">
    <location>
        <begin position="1"/>
        <end position="31"/>
    </location>
</feature>
<evidence type="ECO:0000313" key="3">
    <source>
        <dbReference type="Proteomes" id="UP000315295"/>
    </source>
</evidence>
<evidence type="ECO:0000256" key="1">
    <source>
        <dbReference type="SAM" id="MobiDB-lite"/>
    </source>
</evidence>
<protein>
    <submittedName>
        <fullName evidence="2">Uncharacterized protein</fullName>
    </submittedName>
</protein>
<dbReference type="EMBL" id="VIEB01000436">
    <property type="protein sequence ID" value="TQD90990.1"/>
    <property type="molecule type" value="Genomic_DNA"/>
</dbReference>
<evidence type="ECO:0000313" key="2">
    <source>
        <dbReference type="EMBL" id="TQD90990.1"/>
    </source>
</evidence>